<name>A0A2S7IRK7_9BACT</name>
<dbReference type="Proteomes" id="UP000239590">
    <property type="component" value="Unassembled WGS sequence"/>
</dbReference>
<reference evidence="2" key="1">
    <citation type="submission" date="2018-02" db="EMBL/GenBank/DDBJ databases">
        <title>Genome sequencing of Solimonas sp. HR-BB.</title>
        <authorList>
            <person name="Lee Y."/>
            <person name="Jeon C.O."/>
        </authorList>
    </citation>
    <scope>NUCLEOTIDE SEQUENCE [LARGE SCALE GENOMIC DNA]</scope>
    <source>
        <strain evidence="2">HR-U</strain>
    </source>
</reference>
<comment type="caution">
    <text evidence="1">The sequence shown here is derived from an EMBL/GenBank/DDBJ whole genome shotgun (WGS) entry which is preliminary data.</text>
</comment>
<dbReference type="AlphaFoldDB" id="A0A2S7IRK7"/>
<proteinExistence type="predicted"/>
<protein>
    <submittedName>
        <fullName evidence="1">Glycosyl transferase group 1</fullName>
    </submittedName>
</protein>
<dbReference type="Pfam" id="PF13692">
    <property type="entry name" value="Glyco_trans_1_4"/>
    <property type="match status" value="1"/>
</dbReference>
<dbReference type="OrthoDB" id="9768685at2"/>
<gene>
    <name evidence="1" type="ORF">C5O19_12260</name>
</gene>
<organism evidence="1 2">
    <name type="scientific">Siphonobacter curvatus</name>
    <dbReference type="NCBI Taxonomy" id="2094562"/>
    <lineage>
        <taxon>Bacteria</taxon>
        <taxon>Pseudomonadati</taxon>
        <taxon>Bacteroidota</taxon>
        <taxon>Cytophagia</taxon>
        <taxon>Cytophagales</taxon>
        <taxon>Cytophagaceae</taxon>
        <taxon>Siphonobacter</taxon>
    </lineage>
</organism>
<dbReference type="EMBL" id="PTRA01000001">
    <property type="protein sequence ID" value="PQA60353.1"/>
    <property type="molecule type" value="Genomic_DNA"/>
</dbReference>
<dbReference type="PANTHER" id="PTHR12526">
    <property type="entry name" value="GLYCOSYLTRANSFERASE"/>
    <property type="match status" value="1"/>
</dbReference>
<evidence type="ECO:0000313" key="1">
    <source>
        <dbReference type="EMBL" id="PQA60353.1"/>
    </source>
</evidence>
<keyword evidence="2" id="KW-1185">Reference proteome</keyword>
<dbReference type="SUPFAM" id="SSF53756">
    <property type="entry name" value="UDP-Glycosyltransferase/glycogen phosphorylase"/>
    <property type="match status" value="1"/>
</dbReference>
<dbReference type="GO" id="GO:0016740">
    <property type="term" value="F:transferase activity"/>
    <property type="evidence" value="ECO:0007669"/>
    <property type="project" value="UniProtKB-KW"/>
</dbReference>
<dbReference type="Gene3D" id="3.40.50.2000">
    <property type="entry name" value="Glycogen Phosphorylase B"/>
    <property type="match status" value="2"/>
</dbReference>
<dbReference type="CDD" id="cd03825">
    <property type="entry name" value="GT4_WcaC-like"/>
    <property type="match status" value="1"/>
</dbReference>
<dbReference type="PANTHER" id="PTHR12526:SF637">
    <property type="entry name" value="GLYCOSYLTRANSFERASE EPSF-RELATED"/>
    <property type="match status" value="1"/>
</dbReference>
<sequence>MPTSVTLLSTSDNMGGASIGAVRLQQALSRYSPLYSQILVQEKNTQNPAIAALDDSWLGKKKTLARFAGERLYLKAYEASKKQHWAFDPAVLGVDVTEHPFVQKAQILHLHWINHGFLSTQSFQKLVETQKPLVWTMHDMWPFTGGCHHSGECDHFINKCGNCKFLRYPSEVDLSNQIWERKQKVMDPAHLTTVACSDWLANRARRSSLLKKHTIVSIPNPLDTDVFKPTEKKAARWKLNLPQHKHLILFAAMRVDAPMKGFSYFKEALERLATAHPETKEQIELVIFGQTEGLSKLPYPAHHLGRLSNPERIALAYSAASVFVIPSLEENLPYTIMEAMACGTPSVGFNIGGIPELIDDGVNGALAEYRSSEDLMRALYQTLYQSDYESLRRNARQKVLTQYAEPVIARRYQTLYEDVLGRSKRKPLEGSNT</sequence>
<keyword evidence="1" id="KW-0808">Transferase</keyword>
<dbReference type="RefSeq" id="WP_104712553.1">
    <property type="nucleotide sequence ID" value="NZ_PTRA01000001.1"/>
</dbReference>
<accession>A0A2S7IRK7</accession>
<evidence type="ECO:0000313" key="2">
    <source>
        <dbReference type="Proteomes" id="UP000239590"/>
    </source>
</evidence>